<protein>
    <submittedName>
        <fullName evidence="1">Chaperone modulator CbpM</fullName>
    </submittedName>
</protein>
<keyword evidence="2" id="KW-1185">Reference proteome</keyword>
<dbReference type="Gene3D" id="1.10.1660.10">
    <property type="match status" value="1"/>
</dbReference>
<name>A0ABW5FTD7_9PSEU</name>
<gene>
    <name evidence="1" type="ORF">ACFSXZ_06500</name>
</gene>
<dbReference type="Pfam" id="PF13591">
    <property type="entry name" value="MerR_2"/>
    <property type="match status" value="1"/>
</dbReference>
<dbReference type="Proteomes" id="UP001597417">
    <property type="component" value="Unassembled WGS sequence"/>
</dbReference>
<dbReference type="InterPro" id="IPR009061">
    <property type="entry name" value="DNA-bd_dom_put_sf"/>
</dbReference>
<proteinExistence type="predicted"/>
<reference evidence="2" key="1">
    <citation type="journal article" date="2019" name="Int. J. Syst. Evol. Microbiol.">
        <title>The Global Catalogue of Microorganisms (GCM) 10K type strain sequencing project: providing services to taxonomists for standard genome sequencing and annotation.</title>
        <authorList>
            <consortium name="The Broad Institute Genomics Platform"/>
            <consortium name="The Broad Institute Genome Sequencing Center for Infectious Disease"/>
            <person name="Wu L."/>
            <person name="Ma J."/>
        </authorList>
    </citation>
    <scope>NUCLEOTIDE SEQUENCE [LARGE SCALE GENOMIC DNA]</scope>
    <source>
        <strain evidence="2">CGMCC 4.7645</strain>
    </source>
</reference>
<sequence length="99" mass="11321">MSFPLAVPPRRLSLEVVARLSGLHPDLLRRLVTLSVLDARRDADGELWFDPEVLATIGRIQRLRAGLGVNYAGVAVVLDLLDRIRRLETELRRRPERWT</sequence>
<organism evidence="1 2">
    <name type="scientific">Amycolatopsis pigmentata</name>
    <dbReference type="NCBI Taxonomy" id="450801"/>
    <lineage>
        <taxon>Bacteria</taxon>
        <taxon>Bacillati</taxon>
        <taxon>Actinomycetota</taxon>
        <taxon>Actinomycetes</taxon>
        <taxon>Pseudonocardiales</taxon>
        <taxon>Pseudonocardiaceae</taxon>
        <taxon>Amycolatopsis</taxon>
    </lineage>
</organism>
<dbReference type="SUPFAM" id="SSF46955">
    <property type="entry name" value="Putative DNA-binding domain"/>
    <property type="match status" value="1"/>
</dbReference>
<dbReference type="EMBL" id="JBHUKR010000004">
    <property type="protein sequence ID" value="MFD2415971.1"/>
    <property type="molecule type" value="Genomic_DNA"/>
</dbReference>
<evidence type="ECO:0000313" key="1">
    <source>
        <dbReference type="EMBL" id="MFD2415971.1"/>
    </source>
</evidence>
<dbReference type="RefSeq" id="WP_378262258.1">
    <property type="nucleotide sequence ID" value="NZ_JBHUKR010000004.1"/>
</dbReference>
<evidence type="ECO:0000313" key="2">
    <source>
        <dbReference type="Proteomes" id="UP001597417"/>
    </source>
</evidence>
<accession>A0ABW5FTD7</accession>
<comment type="caution">
    <text evidence="1">The sequence shown here is derived from an EMBL/GenBank/DDBJ whole genome shotgun (WGS) entry which is preliminary data.</text>
</comment>